<reference evidence="2 3" key="1">
    <citation type="submission" date="2016-10" db="EMBL/GenBank/DDBJ databases">
        <authorList>
            <person name="de Groot N.N."/>
        </authorList>
    </citation>
    <scope>NUCLEOTIDE SEQUENCE [LARGE SCALE GENOMIC DNA]</scope>
    <source>
        <strain evidence="2 3">CGMCC 1.11030</strain>
    </source>
</reference>
<dbReference type="AlphaFoldDB" id="A0A1I3L5U9"/>
<feature type="chain" id="PRO_5011441536" evidence="1">
    <location>
        <begin position="25"/>
        <end position="146"/>
    </location>
</feature>
<organism evidence="2 3">
    <name type="scientific">Albimonas pacifica</name>
    <dbReference type="NCBI Taxonomy" id="1114924"/>
    <lineage>
        <taxon>Bacteria</taxon>
        <taxon>Pseudomonadati</taxon>
        <taxon>Pseudomonadota</taxon>
        <taxon>Alphaproteobacteria</taxon>
        <taxon>Rhodobacterales</taxon>
        <taxon>Paracoccaceae</taxon>
        <taxon>Albimonas</taxon>
    </lineage>
</organism>
<keyword evidence="3" id="KW-1185">Reference proteome</keyword>
<gene>
    <name evidence="2" type="ORF">SAMN05216258_109222</name>
</gene>
<evidence type="ECO:0000313" key="3">
    <source>
        <dbReference type="Proteomes" id="UP000199377"/>
    </source>
</evidence>
<feature type="signal peptide" evidence="1">
    <location>
        <begin position="1"/>
        <end position="24"/>
    </location>
</feature>
<sequence length="146" mass="15259">MARMMTRALPLLAAAAVLALSACAQQEPLKAQPGGGAPQVNRHANGSYTVRYDNGCIVTYNQDGRRSGSQACRPGQVERADSAVQAAAGAPGAGGLTVNRHRNGSATVTFNDGCTVTYNDRGRRSGSRGCTARQVERADRAIQNRG</sequence>
<dbReference type="PROSITE" id="PS51257">
    <property type="entry name" value="PROKAR_LIPOPROTEIN"/>
    <property type="match status" value="1"/>
</dbReference>
<dbReference type="EMBL" id="FOQH01000009">
    <property type="protein sequence ID" value="SFI80111.1"/>
    <property type="molecule type" value="Genomic_DNA"/>
</dbReference>
<dbReference type="Proteomes" id="UP000199377">
    <property type="component" value="Unassembled WGS sequence"/>
</dbReference>
<evidence type="ECO:0000313" key="2">
    <source>
        <dbReference type="EMBL" id="SFI80111.1"/>
    </source>
</evidence>
<evidence type="ECO:0000256" key="1">
    <source>
        <dbReference type="SAM" id="SignalP"/>
    </source>
</evidence>
<protein>
    <submittedName>
        <fullName evidence="2">Uncharacterized protein</fullName>
    </submittedName>
</protein>
<keyword evidence="1" id="KW-0732">Signal</keyword>
<proteinExistence type="predicted"/>
<accession>A0A1I3L5U9</accession>
<name>A0A1I3L5U9_9RHOB</name>